<feature type="compositionally biased region" description="Polar residues" evidence="1">
    <location>
        <begin position="337"/>
        <end position="353"/>
    </location>
</feature>
<organism evidence="4 5">
    <name type="scientific">Paralvinella palmiformis</name>
    <dbReference type="NCBI Taxonomy" id="53620"/>
    <lineage>
        <taxon>Eukaryota</taxon>
        <taxon>Metazoa</taxon>
        <taxon>Spiralia</taxon>
        <taxon>Lophotrochozoa</taxon>
        <taxon>Annelida</taxon>
        <taxon>Polychaeta</taxon>
        <taxon>Sedentaria</taxon>
        <taxon>Canalipalpata</taxon>
        <taxon>Terebellida</taxon>
        <taxon>Terebelliformia</taxon>
        <taxon>Alvinellidae</taxon>
        <taxon>Paralvinella</taxon>
    </lineage>
</organism>
<feature type="region of interest" description="Disordered" evidence="1">
    <location>
        <begin position="282"/>
        <end position="355"/>
    </location>
</feature>
<evidence type="ECO:0000256" key="3">
    <source>
        <dbReference type="SAM" id="SignalP"/>
    </source>
</evidence>
<evidence type="ECO:0000313" key="5">
    <source>
        <dbReference type="Proteomes" id="UP001208570"/>
    </source>
</evidence>
<feature type="signal peptide" evidence="3">
    <location>
        <begin position="1"/>
        <end position="23"/>
    </location>
</feature>
<feature type="compositionally biased region" description="Polar residues" evidence="1">
    <location>
        <begin position="298"/>
        <end position="312"/>
    </location>
</feature>
<feature type="chain" id="PRO_5042142087" evidence="3">
    <location>
        <begin position="24"/>
        <end position="427"/>
    </location>
</feature>
<dbReference type="AlphaFoldDB" id="A0AAD9IV40"/>
<proteinExistence type="predicted"/>
<keyword evidence="2" id="KW-0472">Membrane</keyword>
<keyword evidence="2" id="KW-1133">Transmembrane helix</keyword>
<gene>
    <name evidence="4" type="ORF">LSH36_1085g00008</name>
</gene>
<evidence type="ECO:0000256" key="2">
    <source>
        <dbReference type="SAM" id="Phobius"/>
    </source>
</evidence>
<protein>
    <submittedName>
        <fullName evidence="4">Uncharacterized protein</fullName>
    </submittedName>
</protein>
<feature type="compositionally biased region" description="Basic and acidic residues" evidence="1">
    <location>
        <begin position="326"/>
        <end position="336"/>
    </location>
</feature>
<keyword evidence="5" id="KW-1185">Reference proteome</keyword>
<feature type="transmembrane region" description="Helical" evidence="2">
    <location>
        <begin position="252"/>
        <end position="275"/>
    </location>
</feature>
<comment type="caution">
    <text evidence="4">The sequence shown here is derived from an EMBL/GenBank/DDBJ whole genome shotgun (WGS) entry which is preliminary data.</text>
</comment>
<dbReference type="EMBL" id="JAODUP010001085">
    <property type="protein sequence ID" value="KAK2141537.1"/>
    <property type="molecule type" value="Genomic_DNA"/>
</dbReference>
<keyword evidence="2" id="KW-0812">Transmembrane</keyword>
<sequence>MMLMSKDVFRIFTLYQLFCHCTATSFVFKETPGIVYGCKGNEVALTWRYNQIPNSTVINLYNESYSTDHGIIHCWDVNIKNCDIYLKDKVKVISISQTLVELQISDVTINDKGRYDLELSPPVTASDTATLLVLSETFSADIYIQNKAVNPNTLYKSLKNCEDISVSVKTHHNIQGDITFYDGNYLVHRCVKVITCVYVHKPRHEEIRLDVQVDYENCDPFKSFVVISGNDEYACPSRDVEVEDGIHYGDPVLIPVTVILVIIIIGLSVALYLTLKRLRHQQGGNNQDEGEKPEEETPMNQGNQTNTNNSPQVLMIDTPVQCMPTGKDEAENKDTSQELTNQQQVNKESSSENQRTDKLLLPVHGHIGENATGGPGIGNSECDVFRDFKIRETKLETVTPVGRAPLPISHCDDNGDVVSTNLVILDG</sequence>
<evidence type="ECO:0000313" key="4">
    <source>
        <dbReference type="EMBL" id="KAK2141537.1"/>
    </source>
</evidence>
<keyword evidence="3" id="KW-0732">Signal</keyword>
<evidence type="ECO:0000256" key="1">
    <source>
        <dbReference type="SAM" id="MobiDB-lite"/>
    </source>
</evidence>
<reference evidence="4" key="1">
    <citation type="journal article" date="2023" name="Mol. Biol. Evol.">
        <title>Third-Generation Sequencing Reveals the Adaptive Role of the Epigenome in Three Deep-Sea Polychaetes.</title>
        <authorList>
            <person name="Perez M."/>
            <person name="Aroh O."/>
            <person name="Sun Y."/>
            <person name="Lan Y."/>
            <person name="Juniper S.K."/>
            <person name="Young C.R."/>
            <person name="Angers B."/>
            <person name="Qian P.Y."/>
        </authorList>
    </citation>
    <scope>NUCLEOTIDE SEQUENCE</scope>
    <source>
        <strain evidence="4">P08H-3</strain>
    </source>
</reference>
<name>A0AAD9IV40_9ANNE</name>
<dbReference type="Proteomes" id="UP001208570">
    <property type="component" value="Unassembled WGS sequence"/>
</dbReference>
<accession>A0AAD9IV40</accession>